<keyword evidence="5 8" id="KW-1133">Transmembrane helix</keyword>
<feature type="transmembrane region" description="Helical" evidence="8">
    <location>
        <begin position="57"/>
        <end position="78"/>
    </location>
</feature>
<evidence type="ECO:0000256" key="8">
    <source>
        <dbReference type="SAM" id="Phobius"/>
    </source>
</evidence>
<dbReference type="InterPro" id="IPR003593">
    <property type="entry name" value="AAA+_ATPase"/>
</dbReference>
<comment type="subcellular location">
    <subcellularLocation>
        <location evidence="1">Cell membrane</location>
        <topology evidence="1">Multi-pass membrane protein</topology>
    </subcellularLocation>
</comment>
<feature type="region of interest" description="Disordered" evidence="7">
    <location>
        <begin position="604"/>
        <end position="624"/>
    </location>
</feature>
<dbReference type="Proteomes" id="UP000253868">
    <property type="component" value="Chromosome"/>
</dbReference>
<keyword evidence="6 8" id="KW-0472">Membrane</keyword>
<evidence type="ECO:0000259" key="9">
    <source>
        <dbReference type="PROSITE" id="PS50893"/>
    </source>
</evidence>
<evidence type="ECO:0000256" key="7">
    <source>
        <dbReference type="SAM" id="MobiDB-lite"/>
    </source>
</evidence>
<evidence type="ECO:0000256" key="3">
    <source>
        <dbReference type="ARBA" id="ARBA00022741"/>
    </source>
</evidence>
<dbReference type="SMART" id="SM00382">
    <property type="entry name" value="AAA"/>
    <property type="match status" value="1"/>
</dbReference>
<dbReference type="PROSITE" id="PS00211">
    <property type="entry name" value="ABC_TRANSPORTER_1"/>
    <property type="match status" value="1"/>
</dbReference>
<evidence type="ECO:0000256" key="4">
    <source>
        <dbReference type="ARBA" id="ARBA00022840"/>
    </source>
</evidence>
<dbReference type="Gene3D" id="1.20.1560.10">
    <property type="entry name" value="ABC transporter type 1, transmembrane domain"/>
    <property type="match status" value="1"/>
</dbReference>
<dbReference type="SUPFAM" id="SSF90123">
    <property type="entry name" value="ABC transporter transmembrane region"/>
    <property type="match status" value="1"/>
</dbReference>
<dbReference type="SUPFAM" id="SSF52540">
    <property type="entry name" value="P-loop containing nucleoside triphosphate hydrolases"/>
    <property type="match status" value="1"/>
</dbReference>
<name>A0A345HNX0_9ACTN</name>
<dbReference type="InterPro" id="IPR036640">
    <property type="entry name" value="ABC1_TM_sf"/>
</dbReference>
<dbReference type="EMBL" id="CP031194">
    <property type="protein sequence ID" value="AXG78394.1"/>
    <property type="molecule type" value="Genomic_DNA"/>
</dbReference>
<evidence type="ECO:0000259" key="10">
    <source>
        <dbReference type="PROSITE" id="PS50929"/>
    </source>
</evidence>
<proteinExistence type="predicted"/>
<sequence length="624" mass="67387">MRSAQGLIPLLGRARAALSLAWRASPGMIVLYTALSLVGGALPVAAGWFMKMILDQLAGGAAVGDIIALTGCLALIGVGQGALPHALTYARASLERGIGRLAQIELFSAVNGFVGLGPFENPEFLDKLRFARQSGSVAPNQVIGSLIGGLRSLVTVVGFLGSLALLGPMMAVFVLLFSVPIVAAEISLSRRRSEMLWNIGPTERREFFYAQLLSSVEAAKEVRLFGIGDFLLGRMRSEREVSDRAKRRMDIRQTRTQFGLAVIAGVVSGGGLIWAVNQSRAGALSIGDITIFVAAVAGVQAALNQLASEVGFTHQALTLYQHYLTVVTSGPELPVAEKPRELPPLRRSIQLKDVWFRYSDDHPWILQGVNLEIKQGESLGLVGLNGAGKSTLVKLLCRFYDPTRGAILWDGVDIRQVDPDRLRGRMTAVFQDYMQYDMTVKENIGLGDLTALEDIDRIKRAAHRAGIAEVIEGLPKTYETLLTRMFFAESDKTNPETGIVLSGGQQQRLAVSRVFLRDQPDFVILDEPSSGLDAEAEHDIHTALGNHRKDRTSLLISHRLGAVRDADRIVVLSEGHIVEEGMHGDLVSLDGEYARLFALQASGYTEDQSDDGATPAGAGIGANS</sequence>
<dbReference type="Pfam" id="PF00005">
    <property type="entry name" value="ABC_tran"/>
    <property type="match status" value="1"/>
</dbReference>
<dbReference type="KEGG" id="spad:DVK44_12490"/>
<dbReference type="AlphaFoldDB" id="A0A345HNX0"/>
<dbReference type="InterPro" id="IPR017871">
    <property type="entry name" value="ABC_transporter-like_CS"/>
</dbReference>
<reference evidence="12" key="1">
    <citation type="submission" date="2018-07" db="EMBL/GenBank/DDBJ databases">
        <authorList>
            <person name="Zhao J."/>
        </authorList>
    </citation>
    <scope>NUCLEOTIDE SEQUENCE [LARGE SCALE GENOMIC DNA]</scope>
    <source>
        <strain evidence="12">GSSD-12</strain>
    </source>
</reference>
<dbReference type="InterPro" id="IPR003439">
    <property type="entry name" value="ABC_transporter-like_ATP-bd"/>
</dbReference>
<dbReference type="GO" id="GO:0015421">
    <property type="term" value="F:ABC-type oligopeptide transporter activity"/>
    <property type="evidence" value="ECO:0007669"/>
    <property type="project" value="TreeGrafter"/>
</dbReference>
<dbReference type="Gene3D" id="3.40.50.300">
    <property type="entry name" value="P-loop containing nucleotide triphosphate hydrolases"/>
    <property type="match status" value="1"/>
</dbReference>
<dbReference type="PANTHER" id="PTHR43394:SF1">
    <property type="entry name" value="ATP-BINDING CASSETTE SUB-FAMILY B MEMBER 10, MITOCHONDRIAL"/>
    <property type="match status" value="1"/>
</dbReference>
<gene>
    <name evidence="11" type="ORF">DVK44_12490</name>
</gene>
<dbReference type="OrthoDB" id="9806127at2"/>
<evidence type="ECO:0000313" key="12">
    <source>
        <dbReference type="Proteomes" id="UP000253868"/>
    </source>
</evidence>
<evidence type="ECO:0000256" key="1">
    <source>
        <dbReference type="ARBA" id="ARBA00004651"/>
    </source>
</evidence>
<dbReference type="InterPro" id="IPR011527">
    <property type="entry name" value="ABC1_TM_dom"/>
</dbReference>
<dbReference type="InterPro" id="IPR027417">
    <property type="entry name" value="P-loop_NTPase"/>
</dbReference>
<keyword evidence="12" id="KW-1185">Reference proteome</keyword>
<evidence type="ECO:0000256" key="6">
    <source>
        <dbReference type="ARBA" id="ARBA00023136"/>
    </source>
</evidence>
<keyword evidence="2 8" id="KW-0812">Transmembrane</keyword>
<feature type="transmembrane region" description="Helical" evidence="8">
    <location>
        <begin position="159"/>
        <end position="183"/>
    </location>
</feature>
<dbReference type="PANTHER" id="PTHR43394">
    <property type="entry name" value="ATP-DEPENDENT PERMEASE MDL1, MITOCHONDRIAL"/>
    <property type="match status" value="1"/>
</dbReference>
<accession>A0A345HNX0</accession>
<dbReference type="GO" id="GO:0016887">
    <property type="term" value="F:ATP hydrolysis activity"/>
    <property type="evidence" value="ECO:0007669"/>
    <property type="project" value="InterPro"/>
</dbReference>
<keyword evidence="3" id="KW-0547">Nucleotide-binding</keyword>
<protein>
    <submittedName>
        <fullName evidence="11">ABC transporter ATP-binding protein</fullName>
    </submittedName>
</protein>
<dbReference type="GO" id="GO:0005524">
    <property type="term" value="F:ATP binding"/>
    <property type="evidence" value="ECO:0007669"/>
    <property type="project" value="UniProtKB-KW"/>
</dbReference>
<evidence type="ECO:0000256" key="2">
    <source>
        <dbReference type="ARBA" id="ARBA00022692"/>
    </source>
</evidence>
<dbReference type="PROSITE" id="PS50929">
    <property type="entry name" value="ABC_TM1F"/>
    <property type="match status" value="1"/>
</dbReference>
<keyword evidence="4 11" id="KW-0067">ATP-binding</keyword>
<dbReference type="GO" id="GO:0005886">
    <property type="term" value="C:plasma membrane"/>
    <property type="evidence" value="ECO:0007669"/>
    <property type="project" value="UniProtKB-SubCell"/>
</dbReference>
<evidence type="ECO:0000313" key="11">
    <source>
        <dbReference type="EMBL" id="AXG78394.1"/>
    </source>
</evidence>
<feature type="transmembrane region" description="Helical" evidence="8">
    <location>
        <begin position="26"/>
        <end position="50"/>
    </location>
</feature>
<organism evidence="11 12">
    <name type="scientific">Streptomyces paludis</name>
    <dbReference type="NCBI Taxonomy" id="2282738"/>
    <lineage>
        <taxon>Bacteria</taxon>
        <taxon>Bacillati</taxon>
        <taxon>Actinomycetota</taxon>
        <taxon>Actinomycetes</taxon>
        <taxon>Kitasatosporales</taxon>
        <taxon>Streptomycetaceae</taxon>
        <taxon>Streptomyces</taxon>
    </lineage>
</organism>
<feature type="transmembrane region" description="Helical" evidence="8">
    <location>
        <begin position="256"/>
        <end position="276"/>
    </location>
</feature>
<dbReference type="PROSITE" id="PS50893">
    <property type="entry name" value="ABC_TRANSPORTER_2"/>
    <property type="match status" value="1"/>
</dbReference>
<feature type="domain" description="ABC transporter" evidence="9">
    <location>
        <begin position="349"/>
        <end position="599"/>
    </location>
</feature>
<evidence type="ECO:0000256" key="5">
    <source>
        <dbReference type="ARBA" id="ARBA00022989"/>
    </source>
</evidence>
<feature type="domain" description="ABC transmembrane type-1" evidence="10">
    <location>
        <begin position="30"/>
        <end position="315"/>
    </location>
</feature>
<dbReference type="InterPro" id="IPR039421">
    <property type="entry name" value="Type_1_exporter"/>
</dbReference>